<organism evidence="1 2">
    <name type="scientific">Trypanosoma cruzi marinkellei</name>
    <dbReference type="NCBI Taxonomy" id="85056"/>
    <lineage>
        <taxon>Eukaryota</taxon>
        <taxon>Discoba</taxon>
        <taxon>Euglenozoa</taxon>
        <taxon>Kinetoplastea</taxon>
        <taxon>Metakinetoplastina</taxon>
        <taxon>Trypanosomatida</taxon>
        <taxon>Trypanosomatidae</taxon>
        <taxon>Trypanosoma</taxon>
        <taxon>Schizotrypanum</taxon>
    </lineage>
</organism>
<sequence>MGICCGNFLQRDDTSSTGSGTEEWWLRASTWDLNGGCNKKGSVTAHFSTVRIAEVFHEACVLLLF</sequence>
<dbReference type="Proteomes" id="UP000007350">
    <property type="component" value="Unassembled WGS sequence"/>
</dbReference>
<comment type="caution">
    <text evidence="1">The sequence shown here is derived from an EMBL/GenBank/DDBJ whole genome shotgun (WGS) entry which is preliminary data.</text>
</comment>
<dbReference type="EMBL" id="AHKC01014461">
    <property type="protein sequence ID" value="EKF28916.1"/>
    <property type="molecule type" value="Genomic_DNA"/>
</dbReference>
<keyword evidence="2" id="KW-1185">Reference proteome</keyword>
<name>K2N2V7_TRYCR</name>
<dbReference type="AlphaFoldDB" id="K2N2V7"/>
<feature type="non-terminal residue" evidence="1">
    <location>
        <position position="65"/>
    </location>
</feature>
<reference evidence="1 2" key="1">
    <citation type="journal article" date="2012" name="BMC Genomics">
        <title>Comparative genomic analysis of human infective Trypanosoma cruzi lineages with the bat-restricted subspecies T. cruzi marinkellei.</title>
        <authorList>
            <person name="Franzen O."/>
            <person name="Talavera-Lopez C."/>
            <person name="Ochaya S."/>
            <person name="Butler C.E."/>
            <person name="Messenger L.A."/>
            <person name="Lewis M.D."/>
            <person name="Llewellyn M.S."/>
            <person name="Marinkelle C.J."/>
            <person name="Tyler K.M."/>
            <person name="Miles M.A."/>
            <person name="Andersson B."/>
        </authorList>
    </citation>
    <scope>NUCLEOTIDE SEQUENCE [LARGE SCALE GENOMIC DNA]</scope>
    <source>
        <strain evidence="1 2">B7</strain>
    </source>
</reference>
<evidence type="ECO:0000313" key="1">
    <source>
        <dbReference type="EMBL" id="EKF28916.1"/>
    </source>
</evidence>
<protein>
    <submittedName>
        <fullName evidence="1">Retrotransposon hot spot (RHS) protein, putative</fullName>
    </submittedName>
</protein>
<evidence type="ECO:0000313" key="2">
    <source>
        <dbReference type="Proteomes" id="UP000007350"/>
    </source>
</evidence>
<gene>
    <name evidence="1" type="ORF">MOQ_007317</name>
</gene>
<accession>K2N2V7</accession>
<proteinExistence type="predicted"/>